<keyword evidence="5 7" id="KW-0808">Transferase</keyword>
<evidence type="ECO:0000313" key="10">
    <source>
        <dbReference type="EMBL" id="AVO27862.1"/>
    </source>
</evidence>
<evidence type="ECO:0000256" key="6">
    <source>
        <dbReference type="ARBA" id="ARBA00023056"/>
    </source>
</evidence>
<dbReference type="Gene3D" id="3.40.50.2000">
    <property type="entry name" value="Glycogen Phosphorylase B"/>
    <property type="match status" value="2"/>
</dbReference>
<dbReference type="GO" id="GO:0005978">
    <property type="term" value="P:glycogen biosynthetic process"/>
    <property type="evidence" value="ECO:0007669"/>
    <property type="project" value="UniProtKB-UniRule"/>
</dbReference>
<evidence type="ECO:0000256" key="5">
    <source>
        <dbReference type="ARBA" id="ARBA00022679"/>
    </source>
</evidence>
<dbReference type="OrthoDB" id="9808590at2"/>
<dbReference type="InterPro" id="IPR011835">
    <property type="entry name" value="GS/SS"/>
</dbReference>
<comment type="catalytic activity">
    <reaction evidence="1 7">
        <text>[(1-&gt;4)-alpha-D-glucosyl](n) + ADP-alpha-D-glucose = [(1-&gt;4)-alpha-D-glucosyl](n+1) + ADP + H(+)</text>
        <dbReference type="Rhea" id="RHEA:18189"/>
        <dbReference type="Rhea" id="RHEA-COMP:9584"/>
        <dbReference type="Rhea" id="RHEA-COMP:9587"/>
        <dbReference type="ChEBI" id="CHEBI:15378"/>
        <dbReference type="ChEBI" id="CHEBI:15444"/>
        <dbReference type="ChEBI" id="CHEBI:57498"/>
        <dbReference type="ChEBI" id="CHEBI:456216"/>
        <dbReference type="EC" id="2.4.1.21"/>
    </reaction>
</comment>
<evidence type="ECO:0000256" key="7">
    <source>
        <dbReference type="HAMAP-Rule" id="MF_00484"/>
    </source>
</evidence>
<protein>
    <recommendedName>
        <fullName evidence="7">Glycogen synthase</fullName>
        <ecNumber evidence="7">2.4.1.21</ecNumber>
    </recommendedName>
    <alternativeName>
        <fullName evidence="7">Starch [bacterial glycogen] synthase</fullName>
    </alternativeName>
</protein>
<dbReference type="GeneID" id="97492478"/>
<dbReference type="NCBIfam" id="TIGR02095">
    <property type="entry name" value="glgA"/>
    <property type="match status" value="1"/>
</dbReference>
<dbReference type="PANTHER" id="PTHR45825">
    <property type="entry name" value="GRANULE-BOUND STARCH SYNTHASE 1, CHLOROPLASTIC/AMYLOPLASTIC"/>
    <property type="match status" value="1"/>
</dbReference>
<keyword evidence="6 7" id="KW-0320">Glycogen biosynthesis</keyword>
<evidence type="ECO:0000256" key="4">
    <source>
        <dbReference type="ARBA" id="ARBA00022676"/>
    </source>
</evidence>
<evidence type="ECO:0000256" key="3">
    <source>
        <dbReference type="ARBA" id="ARBA00010281"/>
    </source>
</evidence>
<dbReference type="GO" id="GO:0009011">
    <property type="term" value="F:alpha-1,4-glucan glucosyltransferase (ADP-glucose donor) activity"/>
    <property type="evidence" value="ECO:0007669"/>
    <property type="project" value="UniProtKB-UniRule"/>
</dbReference>
<dbReference type="SUPFAM" id="SSF53756">
    <property type="entry name" value="UDP-Glycosyltransferase/glycogen phosphorylase"/>
    <property type="match status" value="1"/>
</dbReference>
<organism evidence="11 13">
    <name type="scientific">Megasphaera elsdenii</name>
    <dbReference type="NCBI Taxonomy" id="907"/>
    <lineage>
        <taxon>Bacteria</taxon>
        <taxon>Bacillati</taxon>
        <taxon>Bacillota</taxon>
        <taxon>Negativicutes</taxon>
        <taxon>Veillonellales</taxon>
        <taxon>Veillonellaceae</taxon>
        <taxon>Megasphaera</taxon>
    </lineage>
</organism>
<dbReference type="InterPro" id="IPR001296">
    <property type="entry name" value="Glyco_trans_1"/>
</dbReference>
<evidence type="ECO:0000256" key="1">
    <source>
        <dbReference type="ARBA" id="ARBA00001478"/>
    </source>
</evidence>
<proteinExistence type="inferred from homology"/>
<dbReference type="HAMAP" id="MF_00484">
    <property type="entry name" value="Glycogen_synth"/>
    <property type="match status" value="1"/>
</dbReference>
<name>A0A1M6STS4_MEGEL</name>
<dbReference type="AlphaFoldDB" id="A0A1M6STS4"/>
<dbReference type="Pfam" id="PF08323">
    <property type="entry name" value="Glyco_transf_5"/>
    <property type="match status" value="1"/>
</dbReference>
<dbReference type="GO" id="GO:0004373">
    <property type="term" value="F:alpha-1,4-glucan glucosyltransferase (UDP-glucose donor) activity"/>
    <property type="evidence" value="ECO:0007669"/>
    <property type="project" value="InterPro"/>
</dbReference>
<dbReference type="Proteomes" id="UP000238358">
    <property type="component" value="Chromosome"/>
</dbReference>
<evidence type="ECO:0000256" key="2">
    <source>
        <dbReference type="ARBA" id="ARBA00002764"/>
    </source>
</evidence>
<feature type="domain" description="Glycosyl transferase family 1" evidence="8">
    <location>
        <begin position="290"/>
        <end position="430"/>
    </location>
</feature>
<dbReference type="UniPathway" id="UPA00164"/>
<dbReference type="Proteomes" id="UP000536773">
    <property type="component" value="Unassembled WGS sequence"/>
</dbReference>
<evidence type="ECO:0000313" key="12">
    <source>
        <dbReference type="Proteomes" id="UP000238358"/>
    </source>
</evidence>
<dbReference type="NCBIfam" id="NF001899">
    <property type="entry name" value="PRK00654.1-2"/>
    <property type="match status" value="1"/>
</dbReference>
<keyword evidence="4 7" id="KW-0328">Glycosyltransferase</keyword>
<dbReference type="EMBL" id="CP027569">
    <property type="protein sequence ID" value="AVO27862.1"/>
    <property type="molecule type" value="Genomic_DNA"/>
</dbReference>
<dbReference type="CDD" id="cd03791">
    <property type="entry name" value="GT5_Glycogen_synthase_DULL1-like"/>
    <property type="match status" value="1"/>
</dbReference>
<dbReference type="InterPro" id="IPR013534">
    <property type="entry name" value="Starch_synth_cat_dom"/>
</dbReference>
<dbReference type="EMBL" id="JABBJH010000008">
    <property type="protein sequence ID" value="NMK39134.1"/>
    <property type="molecule type" value="Genomic_DNA"/>
</dbReference>
<sequence>MNVLFVASEAVPFIKTGGLADVMGALPKALAKKGMDVRLVIPKYSRIAEEAKKQMKEVTTGIVNLAWRQLYYGVEEIKQDGVTVYFIDNEWYFKRDGLYGYGDDDERFAYFCRAVLTMLPKIGFKPDIIHCNDWHTGLMGVFLKEDFWHDDFYKGIKVIYTIHNLKYQGIYPPSIMRDIIGLPQELFDKGNLECDGCVNYMKSGMVYADHITTVSPSYAQEITYPYFGEGLDGYIRDNGEKVTGIINGLDVDVYNPETDPYIKRQYSVANARAGKRENKDALRAELGLRIKRGVPLIAMVTRLVEDKGLDLVTRIMDELVDDDVQLVLVGTGDAGYENAFRELARRHPTKVSANITFNEALAHKVYAAADMFLMPSRYEPCGLSQLIALRYGAIPIVRETGGLKDTVHPFDKYSKQGNGLTFPNFNAHELLFTTKRAMGYYEDTALWDILVRNAMTSDYSWDRSAEAYLNLYKKVLQQ</sequence>
<feature type="domain" description="Starch synthase catalytic" evidence="9">
    <location>
        <begin position="2"/>
        <end position="236"/>
    </location>
</feature>
<reference evidence="11 13" key="2">
    <citation type="submission" date="2020-04" db="EMBL/GenBank/DDBJ databases">
        <authorList>
            <person name="Hitch T.C.A."/>
            <person name="Wylensek D."/>
            <person name="Clavel T."/>
        </authorList>
    </citation>
    <scope>NUCLEOTIDE SEQUENCE [LARGE SCALE GENOMIC DNA]</scope>
    <source>
        <strain evidence="11 13">WCA-386-APC-2A</strain>
    </source>
</reference>
<reference evidence="10 12" key="1">
    <citation type="journal article" date="2018" name="Genome Announc.">
        <title>Complete genomes of two Megasphaera elsdenii strains, NCIMB 702410 and ATCC 25940.</title>
        <authorList>
            <person name="Hatmaker E.A."/>
            <person name="O'Dell K."/>
            <person name="Riley L.A."/>
            <person name="Klingeman D.M."/>
            <person name="Guss A.M."/>
        </authorList>
    </citation>
    <scope>NUCLEOTIDE SEQUENCE [LARGE SCALE GENOMIC DNA]</scope>
    <source>
        <strain evidence="10 12">NCIMB702410</strain>
    </source>
</reference>
<feature type="binding site" evidence="7">
    <location>
        <position position="15"/>
    </location>
    <ligand>
        <name>ADP-alpha-D-glucose</name>
        <dbReference type="ChEBI" id="CHEBI:57498"/>
    </ligand>
</feature>
<dbReference type="PANTHER" id="PTHR45825:SF11">
    <property type="entry name" value="ALPHA AMYLASE DOMAIN-CONTAINING PROTEIN"/>
    <property type="match status" value="1"/>
</dbReference>
<comment type="function">
    <text evidence="2 7">Synthesizes alpha-1,4-glucan chains using ADP-glucose.</text>
</comment>
<dbReference type="Pfam" id="PF00534">
    <property type="entry name" value="Glycos_transf_1"/>
    <property type="match status" value="1"/>
</dbReference>
<evidence type="ECO:0000259" key="9">
    <source>
        <dbReference type="Pfam" id="PF08323"/>
    </source>
</evidence>
<dbReference type="NCBIfam" id="NF001898">
    <property type="entry name" value="PRK00654.1-1"/>
    <property type="match status" value="1"/>
</dbReference>
<comment type="similarity">
    <text evidence="3 7">Belongs to the glycosyltransferase 1 family. Bacterial/plant glycogen synthase subfamily.</text>
</comment>
<evidence type="ECO:0000259" key="8">
    <source>
        <dbReference type="Pfam" id="PF00534"/>
    </source>
</evidence>
<gene>
    <name evidence="7 11" type="primary">glgA</name>
    <name evidence="10" type="ORF">C6Y28_09675</name>
    <name evidence="11" type="ORF">HG933_07045</name>
</gene>
<comment type="pathway">
    <text evidence="7">Glycan biosynthesis; glycogen biosynthesis.</text>
</comment>
<dbReference type="EC" id="2.4.1.21" evidence="7"/>
<accession>A0A1M6STS4</accession>
<dbReference type="RefSeq" id="WP_014016910.1">
    <property type="nucleotide sequence ID" value="NZ_AP031433.1"/>
</dbReference>
<evidence type="ECO:0000313" key="13">
    <source>
        <dbReference type="Proteomes" id="UP000536773"/>
    </source>
</evidence>
<evidence type="ECO:0000313" key="11">
    <source>
        <dbReference type="EMBL" id="NMK39134.1"/>
    </source>
</evidence>